<evidence type="ECO:0000313" key="3">
    <source>
        <dbReference type="Proteomes" id="UP000199118"/>
    </source>
</evidence>
<sequence length="406" mass="41945">MRFRRRPIPQVAVAPALALALTASAALPVPAVAQSAPTSPAAAETASAAPQATEAPSGWRSLFLDATDGQPDLSNLLLRGGFIPVPVVITEPAVDGGLGLVGYFVKPPPEGAHRPPERSILAGAVTGNGSTGIGALHSGSVFGGDLLYSAAAAHGLAILDLYPGGRDVSLAYDNVITYLGGRAHYRIPDTGFSAGPTVAWRSNDVALDTSGRFPRPDPFLGRTTDLLGLGGALHYDDRDNPLTPKNGLNVIAEALLYDESLASDADFSSLSLVAAGFRTEGAWTYAGIASAGTTFGDAPFFMEPGVTLRGVPFNRYTGDRVISLEGELRRRIAPRWAAVAFAGVGHAHSSGSILSGADSTVVAGGVGVRFEVARKLGLDMGVDLAFGEDGATVYLQFGHAWGPQMD</sequence>
<dbReference type="EMBL" id="FNMZ01000001">
    <property type="protein sequence ID" value="SDW19996.1"/>
    <property type="molecule type" value="Genomic_DNA"/>
</dbReference>
<protein>
    <recommendedName>
        <fullName evidence="4">Surface antigen</fullName>
    </recommendedName>
</protein>
<dbReference type="Proteomes" id="UP000199118">
    <property type="component" value="Unassembled WGS sequence"/>
</dbReference>
<organism evidence="2 3">
    <name type="scientific">Albimonas donghaensis</name>
    <dbReference type="NCBI Taxonomy" id="356660"/>
    <lineage>
        <taxon>Bacteria</taxon>
        <taxon>Pseudomonadati</taxon>
        <taxon>Pseudomonadota</taxon>
        <taxon>Alphaproteobacteria</taxon>
        <taxon>Rhodobacterales</taxon>
        <taxon>Paracoccaceae</taxon>
        <taxon>Albimonas</taxon>
    </lineage>
</organism>
<feature type="chain" id="PRO_5011609991" description="Surface antigen" evidence="1">
    <location>
        <begin position="26"/>
        <end position="406"/>
    </location>
</feature>
<dbReference type="OrthoDB" id="5523607at2"/>
<name>A0A1H2RKJ8_9RHOB</name>
<evidence type="ECO:0000256" key="1">
    <source>
        <dbReference type="SAM" id="SignalP"/>
    </source>
</evidence>
<evidence type="ECO:0008006" key="4">
    <source>
        <dbReference type="Google" id="ProtNLM"/>
    </source>
</evidence>
<feature type="signal peptide" evidence="1">
    <location>
        <begin position="1"/>
        <end position="25"/>
    </location>
</feature>
<dbReference type="Gene3D" id="2.40.160.50">
    <property type="entry name" value="membrane protein fhac: a member of the omp85/tpsb transporter family"/>
    <property type="match status" value="1"/>
</dbReference>
<gene>
    <name evidence="2" type="ORF">SAMN05444336_101391</name>
</gene>
<evidence type="ECO:0000313" key="2">
    <source>
        <dbReference type="EMBL" id="SDW19996.1"/>
    </source>
</evidence>
<dbReference type="STRING" id="356660.SAMN05444336_101391"/>
<keyword evidence="3" id="KW-1185">Reference proteome</keyword>
<proteinExistence type="predicted"/>
<keyword evidence="1" id="KW-0732">Signal</keyword>
<dbReference type="AlphaFoldDB" id="A0A1H2RKJ8"/>
<dbReference type="RefSeq" id="WP_092679444.1">
    <property type="nucleotide sequence ID" value="NZ_FNMZ01000001.1"/>
</dbReference>
<reference evidence="2 3" key="1">
    <citation type="submission" date="2016-10" db="EMBL/GenBank/DDBJ databases">
        <authorList>
            <person name="de Groot N.N."/>
        </authorList>
    </citation>
    <scope>NUCLEOTIDE SEQUENCE [LARGE SCALE GENOMIC DNA]</scope>
    <source>
        <strain evidence="2 3">DSM 17890</strain>
    </source>
</reference>
<accession>A0A1H2RKJ8</accession>